<gene>
    <name evidence="2" type="ORF">UFOPK3161_01275</name>
    <name evidence="1" type="ORF">UFOPK3962_01330</name>
    <name evidence="3" type="ORF">UFOPK4427_01327</name>
</gene>
<name>A0A6J5ZSP9_9ZZZZ</name>
<evidence type="ECO:0000313" key="2">
    <source>
        <dbReference type="EMBL" id="CAB4830466.1"/>
    </source>
</evidence>
<organism evidence="1">
    <name type="scientific">freshwater metagenome</name>
    <dbReference type="NCBI Taxonomy" id="449393"/>
    <lineage>
        <taxon>unclassified sequences</taxon>
        <taxon>metagenomes</taxon>
        <taxon>ecological metagenomes</taxon>
    </lineage>
</organism>
<reference evidence="1" key="1">
    <citation type="submission" date="2020-05" db="EMBL/GenBank/DDBJ databases">
        <authorList>
            <person name="Chiriac C."/>
            <person name="Salcher M."/>
            <person name="Ghai R."/>
            <person name="Kavagutti S V."/>
        </authorList>
    </citation>
    <scope>NUCLEOTIDE SEQUENCE</scope>
</reference>
<protein>
    <submittedName>
        <fullName evidence="1">Unannotated protein</fullName>
    </submittedName>
</protein>
<dbReference type="AlphaFoldDB" id="A0A6J5ZSP9"/>
<sequence length="170" mass="18152">MHMSISQKRSGTFAITFALISTLLLALTSCSSNSQEMVTISLAPAPYTIQVPSEIAKHLSIENMAADTANGFSAQAKAAGAIAQVRINYTADDGSLHGFAGVYYFAKADFEKAQNPNEPPLYGSKVVEENSMVLAVAGPQDSIFEPATQDGKNVTSLYSLIYDQQTFKSS</sequence>
<evidence type="ECO:0000313" key="3">
    <source>
        <dbReference type="EMBL" id="CAB5154745.1"/>
    </source>
</evidence>
<dbReference type="EMBL" id="CAFABC010000054">
    <property type="protein sequence ID" value="CAB4830466.1"/>
    <property type="molecule type" value="Genomic_DNA"/>
</dbReference>
<accession>A0A6J5ZSP9</accession>
<evidence type="ECO:0000313" key="1">
    <source>
        <dbReference type="EMBL" id="CAB4344356.1"/>
    </source>
</evidence>
<proteinExistence type="predicted"/>
<dbReference type="EMBL" id="CAESAH010000066">
    <property type="protein sequence ID" value="CAB4344356.1"/>
    <property type="molecule type" value="Genomic_DNA"/>
</dbReference>
<dbReference type="EMBL" id="CAFBRY010000071">
    <property type="protein sequence ID" value="CAB5154745.1"/>
    <property type="molecule type" value="Genomic_DNA"/>
</dbReference>